<keyword evidence="12" id="KW-1185">Reference proteome</keyword>
<evidence type="ECO:0000259" key="10">
    <source>
        <dbReference type="PROSITE" id="PS50972"/>
    </source>
</evidence>
<keyword evidence="5 9" id="KW-0808">Transferase</keyword>
<dbReference type="GO" id="GO:0004156">
    <property type="term" value="F:dihydropteroate synthase activity"/>
    <property type="evidence" value="ECO:0007669"/>
    <property type="project" value="UniProtKB-EC"/>
</dbReference>
<dbReference type="GO" id="GO:0046872">
    <property type="term" value="F:metal ion binding"/>
    <property type="evidence" value="ECO:0007669"/>
    <property type="project" value="UniProtKB-KW"/>
</dbReference>
<comment type="cofactor">
    <cofactor evidence="2 9">
        <name>Mg(2+)</name>
        <dbReference type="ChEBI" id="CHEBI:18420"/>
    </cofactor>
</comment>
<evidence type="ECO:0000256" key="1">
    <source>
        <dbReference type="ARBA" id="ARBA00000012"/>
    </source>
</evidence>
<feature type="domain" description="Pterin-binding" evidence="10">
    <location>
        <begin position="21"/>
        <end position="289"/>
    </location>
</feature>
<dbReference type="PANTHER" id="PTHR20941:SF1">
    <property type="entry name" value="FOLIC ACID SYNTHESIS PROTEIN FOL1"/>
    <property type="match status" value="1"/>
</dbReference>
<comment type="pathway">
    <text evidence="3 9">Cofactor biosynthesis; tetrahydrofolate biosynthesis; 7,8-dihydrofolate from 2-amino-4-hydroxy-6-hydroxymethyl-7,8-dihydropteridine diphosphate and 4-aminobenzoate: step 1/2.</text>
</comment>
<comment type="caution">
    <text evidence="11">The sequence shown here is derived from an EMBL/GenBank/DDBJ whole genome shotgun (WGS) entry which is preliminary data.</text>
</comment>
<dbReference type="InterPro" id="IPR006390">
    <property type="entry name" value="DHP_synth_dom"/>
</dbReference>
<dbReference type="UniPathway" id="UPA00077">
    <property type="reaction ID" value="UER00156"/>
</dbReference>
<dbReference type="Proteomes" id="UP000448292">
    <property type="component" value="Unassembled WGS sequence"/>
</dbReference>
<dbReference type="NCBIfam" id="TIGR01496">
    <property type="entry name" value="DHPS"/>
    <property type="match status" value="1"/>
</dbReference>
<dbReference type="PROSITE" id="PS00793">
    <property type="entry name" value="DHPS_2"/>
    <property type="match status" value="1"/>
</dbReference>
<comment type="catalytic activity">
    <reaction evidence="1">
        <text>(7,8-dihydropterin-6-yl)methyl diphosphate + 4-aminobenzoate = 7,8-dihydropteroate + diphosphate</text>
        <dbReference type="Rhea" id="RHEA:19949"/>
        <dbReference type="ChEBI" id="CHEBI:17836"/>
        <dbReference type="ChEBI" id="CHEBI:17839"/>
        <dbReference type="ChEBI" id="CHEBI:33019"/>
        <dbReference type="ChEBI" id="CHEBI:72950"/>
        <dbReference type="EC" id="2.5.1.15"/>
    </reaction>
</comment>
<dbReference type="GO" id="GO:0005829">
    <property type="term" value="C:cytosol"/>
    <property type="evidence" value="ECO:0007669"/>
    <property type="project" value="TreeGrafter"/>
</dbReference>
<keyword evidence="7 9" id="KW-0460">Magnesium</keyword>
<dbReference type="InterPro" id="IPR011005">
    <property type="entry name" value="Dihydropteroate_synth-like_sf"/>
</dbReference>
<dbReference type="Pfam" id="PF00809">
    <property type="entry name" value="Pterin_bind"/>
    <property type="match status" value="1"/>
</dbReference>
<gene>
    <name evidence="11" type="primary">folP</name>
    <name evidence="11" type="ORF">DPQ33_09370</name>
</gene>
<dbReference type="CDD" id="cd00739">
    <property type="entry name" value="DHPS"/>
    <property type="match status" value="1"/>
</dbReference>
<dbReference type="InterPro" id="IPR045031">
    <property type="entry name" value="DHP_synth-like"/>
</dbReference>
<comment type="function">
    <text evidence="9">Catalyzes the condensation of para-aminobenzoate (pABA) with 6-hydroxymethyl-7,8-dihydropterin diphosphate (DHPt-PP) to form 7,8-dihydropteroate (H2Pte), the immediate precursor of folate derivatives.</text>
</comment>
<name>A0A7M3MF46_9BACT</name>
<dbReference type="PANTHER" id="PTHR20941">
    <property type="entry name" value="FOLATE SYNTHESIS PROTEINS"/>
    <property type="match status" value="1"/>
</dbReference>
<dbReference type="SUPFAM" id="SSF51717">
    <property type="entry name" value="Dihydropteroate synthetase-like"/>
    <property type="match status" value="1"/>
</dbReference>
<evidence type="ECO:0000256" key="4">
    <source>
        <dbReference type="ARBA" id="ARBA00012458"/>
    </source>
</evidence>
<organism evidence="11 12">
    <name type="scientific">Oceanidesulfovibrio indonesiensis</name>
    <dbReference type="NCBI Taxonomy" id="54767"/>
    <lineage>
        <taxon>Bacteria</taxon>
        <taxon>Pseudomonadati</taxon>
        <taxon>Thermodesulfobacteriota</taxon>
        <taxon>Desulfovibrionia</taxon>
        <taxon>Desulfovibrionales</taxon>
        <taxon>Desulfovibrionaceae</taxon>
        <taxon>Oceanidesulfovibrio</taxon>
    </lineage>
</organism>
<dbReference type="Gene3D" id="3.20.20.20">
    <property type="entry name" value="Dihydropteroate synthase-like"/>
    <property type="match status" value="1"/>
</dbReference>
<evidence type="ECO:0000256" key="2">
    <source>
        <dbReference type="ARBA" id="ARBA00001946"/>
    </source>
</evidence>
<comment type="similarity">
    <text evidence="9">Belongs to the DHPS family.</text>
</comment>
<dbReference type="GO" id="GO:0046656">
    <property type="term" value="P:folic acid biosynthetic process"/>
    <property type="evidence" value="ECO:0007669"/>
    <property type="project" value="UniProtKB-KW"/>
</dbReference>
<dbReference type="InterPro" id="IPR000489">
    <property type="entry name" value="Pterin-binding_dom"/>
</dbReference>
<dbReference type="RefSeq" id="WP_144302959.1">
    <property type="nucleotide sequence ID" value="NZ_QMIE01000007.1"/>
</dbReference>
<evidence type="ECO:0000256" key="5">
    <source>
        <dbReference type="ARBA" id="ARBA00022679"/>
    </source>
</evidence>
<keyword evidence="6 9" id="KW-0479">Metal-binding</keyword>
<keyword evidence="8 9" id="KW-0289">Folate biosynthesis</keyword>
<reference evidence="11 12" key="1">
    <citation type="submission" date="2018-06" db="EMBL/GenBank/DDBJ databases">
        <title>Complete genome of Desulfovibrio indonesiensis P37SLT.</title>
        <authorList>
            <person name="Crispim J.S."/>
            <person name="Vidigal P.M.P."/>
            <person name="Silva L.C.F."/>
            <person name="Laguardia C.N."/>
            <person name="Araujo L.C."/>
            <person name="Dias R.S."/>
            <person name="Sousa M.P."/>
            <person name="Paula S.O."/>
            <person name="Silva C."/>
        </authorList>
    </citation>
    <scope>NUCLEOTIDE SEQUENCE [LARGE SCALE GENOMIC DNA]</scope>
    <source>
        <strain evidence="11 12">P37SLT</strain>
    </source>
</reference>
<dbReference type="EC" id="2.5.1.15" evidence="4 9"/>
<evidence type="ECO:0000256" key="3">
    <source>
        <dbReference type="ARBA" id="ARBA00004763"/>
    </source>
</evidence>
<dbReference type="OrthoDB" id="9811744at2"/>
<accession>A0A7M3MF46</accession>
<evidence type="ECO:0000256" key="6">
    <source>
        <dbReference type="ARBA" id="ARBA00022723"/>
    </source>
</evidence>
<evidence type="ECO:0000313" key="12">
    <source>
        <dbReference type="Proteomes" id="UP000448292"/>
    </source>
</evidence>
<dbReference type="PROSITE" id="PS50972">
    <property type="entry name" value="PTERIN_BINDING"/>
    <property type="match status" value="1"/>
</dbReference>
<dbReference type="GO" id="GO:0046654">
    <property type="term" value="P:tetrahydrofolate biosynthetic process"/>
    <property type="evidence" value="ECO:0007669"/>
    <property type="project" value="UniProtKB-UniPathway"/>
</dbReference>
<evidence type="ECO:0000256" key="9">
    <source>
        <dbReference type="RuleBase" id="RU361205"/>
    </source>
</evidence>
<protein>
    <recommendedName>
        <fullName evidence="4 9">Dihydropteroate synthase</fullName>
        <shortName evidence="9">DHPS</shortName>
        <ecNumber evidence="4 9">2.5.1.15</ecNumber>
    </recommendedName>
    <alternativeName>
        <fullName evidence="9">Dihydropteroate pyrophosphorylase</fullName>
    </alternativeName>
</protein>
<proteinExistence type="inferred from homology"/>
<dbReference type="EMBL" id="QMIE01000007">
    <property type="protein sequence ID" value="TVM17431.1"/>
    <property type="molecule type" value="Genomic_DNA"/>
</dbReference>
<evidence type="ECO:0000313" key="11">
    <source>
        <dbReference type="EMBL" id="TVM17431.1"/>
    </source>
</evidence>
<evidence type="ECO:0000256" key="8">
    <source>
        <dbReference type="ARBA" id="ARBA00022909"/>
    </source>
</evidence>
<dbReference type="AlphaFoldDB" id="A0A7M3MF46"/>
<dbReference type="PROSITE" id="PS00792">
    <property type="entry name" value="DHPS_1"/>
    <property type="match status" value="1"/>
</dbReference>
<sequence>MKKSHTNWNVLGGGSVETAPFCVMGIVNVTPDSFYDGGRHATADAAIAHALSLAEQGARILDVGGESTRPFADEVSASEELARVLPVIRGLVQAQDKRPGADRTEAPPRYPPCISVDTYKAEVAAAALEAGAVIVNDVSACRFDPELKNVLADKKPGYVLMHSLGKPAIMQQNPRYDDVVEDVHRFFEASLNELTKAGLPEDRIVLDPGIGFGKTMAHNLALIANMDRFAGFGRPLLMGLSNKSVWEKLLGAGMQDRETATQAATVVSWNAGCRIHRVHDAKRTLQTLHVASALHDARRSGAK</sequence>
<evidence type="ECO:0000256" key="7">
    <source>
        <dbReference type="ARBA" id="ARBA00022842"/>
    </source>
</evidence>